<comment type="caution">
    <text evidence="2">The sequence shown here is derived from an EMBL/GenBank/DDBJ whole genome shotgun (WGS) entry which is preliminary data.</text>
</comment>
<dbReference type="EMBL" id="BMKX01000002">
    <property type="protein sequence ID" value="GGJ54313.1"/>
    <property type="molecule type" value="Genomic_DNA"/>
</dbReference>
<protein>
    <recommendedName>
        <fullName evidence="4">Phage holin family protein</fullName>
    </recommendedName>
</protein>
<evidence type="ECO:0000313" key="3">
    <source>
        <dbReference type="Proteomes" id="UP000606115"/>
    </source>
</evidence>
<keyword evidence="1" id="KW-1133">Transmembrane helix</keyword>
<dbReference type="GeneID" id="303303498"/>
<sequence length="167" mass="17785">MEPLGSTAKQGKKVTLNASTLAMAVMVVVLLVAVVFAANSNQVVGWFIVAISAGWLLLAAFMMFGLKRGADKINNSLREATAAATGRAQGASTVVVDEGTSQRDMKLDHSFKIIQVQTRVIDEQRAKNDAGSAEMIDRALETIQMTATNARDMMKPSGDAIDGEIVN</sequence>
<keyword evidence="3" id="KW-1185">Reference proteome</keyword>
<dbReference type="Proteomes" id="UP000606115">
    <property type="component" value="Unassembled WGS sequence"/>
</dbReference>
<gene>
    <name evidence="2" type="ORF">GCM10007173_11140</name>
</gene>
<reference evidence="3" key="1">
    <citation type="journal article" date="2019" name="Int. J. Syst. Evol. Microbiol.">
        <title>The Global Catalogue of Microorganisms (GCM) 10K type strain sequencing project: providing services to taxonomists for standard genome sequencing and annotation.</title>
        <authorList>
            <consortium name="The Broad Institute Genomics Platform"/>
            <consortium name="The Broad Institute Genome Sequencing Center for Infectious Disease"/>
            <person name="Wu L."/>
            <person name="Ma J."/>
        </authorList>
    </citation>
    <scope>NUCLEOTIDE SEQUENCE [LARGE SCALE GENOMIC DNA]</scope>
    <source>
        <strain evidence="3">CGMCC 1.3685</strain>
    </source>
</reference>
<evidence type="ECO:0000256" key="1">
    <source>
        <dbReference type="SAM" id="Phobius"/>
    </source>
</evidence>
<evidence type="ECO:0008006" key="4">
    <source>
        <dbReference type="Google" id="ProtNLM"/>
    </source>
</evidence>
<feature type="transmembrane region" description="Helical" evidence="1">
    <location>
        <begin position="21"/>
        <end position="38"/>
    </location>
</feature>
<evidence type="ECO:0000313" key="2">
    <source>
        <dbReference type="EMBL" id="GGJ54313.1"/>
    </source>
</evidence>
<name>A0ABQ2DDE8_9MICC</name>
<dbReference type="RefSeq" id="WP_096256546.1">
    <property type="nucleotide sequence ID" value="NZ_BMKX01000002.1"/>
</dbReference>
<accession>A0ABQ2DDE8</accession>
<organism evidence="2 3">
    <name type="scientific">Glutamicibacter ardleyensis</name>
    <dbReference type="NCBI Taxonomy" id="225894"/>
    <lineage>
        <taxon>Bacteria</taxon>
        <taxon>Bacillati</taxon>
        <taxon>Actinomycetota</taxon>
        <taxon>Actinomycetes</taxon>
        <taxon>Micrococcales</taxon>
        <taxon>Micrococcaceae</taxon>
        <taxon>Glutamicibacter</taxon>
    </lineage>
</organism>
<proteinExistence type="predicted"/>
<keyword evidence="1" id="KW-0812">Transmembrane</keyword>
<feature type="transmembrane region" description="Helical" evidence="1">
    <location>
        <begin position="44"/>
        <end position="66"/>
    </location>
</feature>
<keyword evidence="1" id="KW-0472">Membrane</keyword>